<feature type="binding site" evidence="3">
    <location>
        <begin position="288"/>
        <end position="292"/>
    </location>
    <ligand>
        <name>ATP</name>
        <dbReference type="ChEBI" id="CHEBI:30616"/>
    </ligand>
</feature>
<keyword evidence="3" id="KW-0413">Isomerase</keyword>
<dbReference type="Gene3D" id="1.10.150.20">
    <property type="entry name" value="5' to 3' exonuclease, C-terminal subdomain"/>
    <property type="match status" value="1"/>
</dbReference>
<dbReference type="InterPro" id="IPR050534">
    <property type="entry name" value="Coronavir_polyprotein_1ab"/>
</dbReference>
<dbReference type="InterPro" id="IPR041451">
    <property type="entry name" value="RecD2_SH13"/>
</dbReference>
<sequence length="669" mass="75050">MQHSQYGKQFEACSLEFLPPSTQEGMEKFLASGLLRGVGPSTAKKLMAAFGERVFQVMEHSPQDLQSIPGIGPAKGEKIAQSYKEHQHVQRLMVFLQSYGIGLALGLKLYRTYGEEAIRILQHQPYRLATDVSGIGFRTADKIAKTLGIPHDSPERIRAGIAYLLQQALDDGHVCMPFDSLFAKVRTELQVPHLHADEAFSLMQQIKELAVERDATGRLSVYLRPYLAMEEYVAQWFFDKIQGPGQGFAGAECIQHDQSVESLLSSEQMQAVTEAFSTPVLILTGGPGTGKTTTIRAILQVALQLGWQTVLAAPTGRAAKRLTETTGAPAKTIHRLLEYGQVEGAGGQFARHANHPLDGDLFIIDEVSMLDLQMFYYLLRALPPHGRLLLVGDQNQLPSVGPGQILKDLLDSKTVPSVTLTTVFRQAQASLIVENAYRVLHGQMIRKGGREDNCFFLPVHDLDQMEQLLLELVRTRLPAFLQLDDPYDSYEHIQVLAPMRKGRFGVERFNHLLQEAINPFAHGKREIRAQGITFRIGDKVLQTKNEYEKDVFNGDIGRIVDVDAEDGRMTVLFPDQRTVEYEQHEFDMLQHAYAMTIHKSQGSEYPIVILPMVMEHAILLQRQMFYTALTRARRLAVIVGQEAAVKRAIATSKIAHRYTNLAERLRREC</sequence>
<comment type="catalytic activity">
    <reaction evidence="3">
        <text>ATP + H2O = ADP + phosphate + H(+)</text>
        <dbReference type="Rhea" id="RHEA:13065"/>
        <dbReference type="ChEBI" id="CHEBI:15377"/>
        <dbReference type="ChEBI" id="CHEBI:15378"/>
        <dbReference type="ChEBI" id="CHEBI:30616"/>
        <dbReference type="ChEBI" id="CHEBI:43474"/>
        <dbReference type="ChEBI" id="CHEBI:456216"/>
        <dbReference type="EC" id="5.6.2.3"/>
    </reaction>
</comment>
<dbReference type="Pfam" id="PF14490">
    <property type="entry name" value="HHH_RecD2"/>
    <property type="match status" value="1"/>
</dbReference>
<evidence type="ECO:0000313" key="6">
    <source>
        <dbReference type="EMBL" id="UOF91430.1"/>
    </source>
</evidence>
<dbReference type="InterPro" id="IPR006345">
    <property type="entry name" value="RecD2"/>
</dbReference>
<dbReference type="InterPro" id="IPR003583">
    <property type="entry name" value="Hlx-hairpin-Hlx_DNA-bd_motif"/>
</dbReference>
<dbReference type="Gene3D" id="2.30.30.940">
    <property type="match status" value="1"/>
</dbReference>
<dbReference type="InterPro" id="IPR003593">
    <property type="entry name" value="AAA+_ATPase"/>
</dbReference>
<dbReference type="InterPro" id="IPR027417">
    <property type="entry name" value="P-loop_NTPase"/>
</dbReference>
<dbReference type="Pfam" id="PF14520">
    <property type="entry name" value="HHH_5"/>
    <property type="match status" value="1"/>
</dbReference>
<evidence type="ECO:0000313" key="7">
    <source>
        <dbReference type="Proteomes" id="UP000830167"/>
    </source>
</evidence>
<dbReference type="CDD" id="cd18809">
    <property type="entry name" value="SF1_C_RecD"/>
    <property type="match status" value="1"/>
</dbReference>
<dbReference type="PANTHER" id="PTHR43788:SF6">
    <property type="entry name" value="DNA HELICASE B"/>
    <property type="match status" value="1"/>
</dbReference>
<comment type="function">
    <text evidence="3">DNA-dependent ATPase and ATP-dependent 5'-3' DNA helicase. Has no activity on blunt DNA or DNA with 3'-overhangs, requires at least 10 bases of 5'-ssDNA for helicase activity.</text>
</comment>
<evidence type="ECO:0000256" key="1">
    <source>
        <dbReference type="ARBA" id="ARBA00022741"/>
    </source>
</evidence>
<accession>A0ABY4CLU1</accession>
<dbReference type="HAMAP" id="MF_01488">
    <property type="entry name" value="RecD2"/>
    <property type="match status" value="1"/>
</dbReference>
<dbReference type="EC" id="5.6.2.3" evidence="3"/>
<evidence type="ECO:0000256" key="2">
    <source>
        <dbReference type="ARBA" id="ARBA00022840"/>
    </source>
</evidence>
<feature type="domain" description="AAA+ ATPase" evidence="5">
    <location>
        <begin position="277"/>
        <end position="575"/>
    </location>
</feature>
<dbReference type="Pfam" id="PF13538">
    <property type="entry name" value="UvrD_C_2"/>
    <property type="match status" value="1"/>
</dbReference>
<dbReference type="InterPro" id="IPR029493">
    <property type="entry name" value="RecD2-like_HHH"/>
</dbReference>
<dbReference type="InterPro" id="IPR027785">
    <property type="entry name" value="UvrD-like_helicase_C"/>
</dbReference>
<gene>
    <name evidence="3" type="primary">recD2</name>
    <name evidence="6" type="ORF">LSG31_04025</name>
</gene>
<dbReference type="InterPro" id="IPR010994">
    <property type="entry name" value="RuvA_2-like"/>
</dbReference>
<evidence type="ECO:0000259" key="4">
    <source>
        <dbReference type="SMART" id="SM00278"/>
    </source>
</evidence>
<organism evidence="6 7">
    <name type="scientific">Fodinisporobacter ferrooxydans</name>
    <dbReference type="NCBI Taxonomy" id="2901836"/>
    <lineage>
        <taxon>Bacteria</taxon>
        <taxon>Bacillati</taxon>
        <taxon>Bacillota</taxon>
        <taxon>Bacilli</taxon>
        <taxon>Bacillales</taxon>
        <taxon>Alicyclobacillaceae</taxon>
        <taxon>Fodinisporobacter</taxon>
    </lineage>
</organism>
<keyword evidence="1 3" id="KW-0547">Nucleotide-binding</keyword>
<feature type="domain" description="Helix-hairpin-helix DNA-binding motif class 1" evidence="4">
    <location>
        <begin position="63"/>
        <end position="82"/>
    </location>
</feature>
<evidence type="ECO:0000259" key="5">
    <source>
        <dbReference type="SMART" id="SM00382"/>
    </source>
</evidence>
<dbReference type="Gene3D" id="1.10.10.2220">
    <property type="match status" value="1"/>
</dbReference>
<dbReference type="EMBL" id="CP089291">
    <property type="protein sequence ID" value="UOF91430.1"/>
    <property type="molecule type" value="Genomic_DNA"/>
</dbReference>
<evidence type="ECO:0000256" key="3">
    <source>
        <dbReference type="HAMAP-Rule" id="MF_01488"/>
    </source>
</evidence>
<dbReference type="Proteomes" id="UP000830167">
    <property type="component" value="Chromosome"/>
</dbReference>
<keyword evidence="2 3" id="KW-0067">ATP-binding</keyword>
<name>A0ABY4CLU1_9BACL</name>
<keyword evidence="3" id="KW-0238">DNA-binding</keyword>
<dbReference type="NCBIfam" id="TIGR01448">
    <property type="entry name" value="recD_rel"/>
    <property type="match status" value="1"/>
</dbReference>
<keyword evidence="7" id="KW-1185">Reference proteome</keyword>
<keyword evidence="3" id="KW-0347">Helicase</keyword>
<feature type="domain" description="Helix-hairpin-helix DNA-binding motif class 1" evidence="4">
    <location>
        <begin position="28"/>
        <end position="49"/>
    </location>
</feature>
<dbReference type="Gene3D" id="3.40.50.300">
    <property type="entry name" value="P-loop containing nucleotide triphosphate hydrolases"/>
    <property type="match status" value="2"/>
</dbReference>
<keyword evidence="3" id="KW-0378">Hydrolase</keyword>
<proteinExistence type="inferred from homology"/>
<feature type="domain" description="Helix-hairpin-helix DNA-binding motif class 1" evidence="4">
    <location>
        <begin position="127"/>
        <end position="146"/>
    </location>
</feature>
<dbReference type="Pfam" id="PF13245">
    <property type="entry name" value="AAA_19"/>
    <property type="match status" value="1"/>
</dbReference>
<dbReference type="SUPFAM" id="SSF52540">
    <property type="entry name" value="P-loop containing nucleoside triphosphate hydrolases"/>
    <property type="match status" value="2"/>
</dbReference>
<dbReference type="Pfam" id="PF18335">
    <property type="entry name" value="SH3_13"/>
    <property type="match status" value="1"/>
</dbReference>
<protein>
    <recommendedName>
        <fullName evidence="3">ATP-dependent RecD2 DNA helicase</fullName>
        <ecNumber evidence="3">5.6.2.3</ecNumber>
    </recommendedName>
    <alternativeName>
        <fullName evidence="3">DNA 5'-3' helicase subunit RecD2</fullName>
    </alternativeName>
</protein>
<dbReference type="SMART" id="SM00278">
    <property type="entry name" value="HhH1"/>
    <property type="match status" value="3"/>
</dbReference>
<dbReference type="SUPFAM" id="SSF47781">
    <property type="entry name" value="RuvA domain 2-like"/>
    <property type="match status" value="1"/>
</dbReference>
<dbReference type="PANTHER" id="PTHR43788">
    <property type="entry name" value="DNA2/NAM7 HELICASE FAMILY MEMBER"/>
    <property type="match status" value="1"/>
</dbReference>
<reference evidence="6" key="1">
    <citation type="submission" date="2021-12" db="EMBL/GenBank/DDBJ databases">
        <title>Alicyclobacillaceae gen. nov., sp. nov., isolated from chalcocite enrichment system.</title>
        <authorList>
            <person name="Jiang Z."/>
        </authorList>
    </citation>
    <scope>NUCLEOTIDE SEQUENCE</scope>
    <source>
        <strain evidence="6">MYW30-H2</strain>
    </source>
</reference>
<dbReference type="SMART" id="SM00382">
    <property type="entry name" value="AAA"/>
    <property type="match status" value="1"/>
</dbReference>
<comment type="similarity">
    <text evidence="3">Belongs to the RecD family. RecD2 subfamily.</text>
</comment>
<dbReference type="CDD" id="cd17933">
    <property type="entry name" value="DEXSc_RecD-like"/>
    <property type="match status" value="1"/>
</dbReference>